<evidence type="ECO:0000313" key="11">
    <source>
        <dbReference type="Proteomes" id="UP000431451"/>
    </source>
</evidence>
<keyword evidence="3" id="KW-1003">Cell membrane</keyword>
<reference evidence="9" key="2">
    <citation type="submission" date="2021-10" db="EMBL/GenBank/DDBJ databases">
        <authorList>
            <person name="Mesa V."/>
        </authorList>
    </citation>
    <scope>NUCLEOTIDE SEQUENCE</scope>
    <source>
        <strain evidence="9">CC3_PB</strain>
    </source>
</reference>
<dbReference type="PANTHER" id="PTHR30614">
    <property type="entry name" value="MEMBRANE COMPONENT OF AMINO ACID ABC TRANSPORTER"/>
    <property type="match status" value="1"/>
</dbReference>
<dbReference type="InterPro" id="IPR010065">
    <property type="entry name" value="AA_ABC_transptr_permease_3TM"/>
</dbReference>
<accession>A0A650MBZ3</accession>
<evidence type="ECO:0000256" key="7">
    <source>
        <dbReference type="RuleBase" id="RU363032"/>
    </source>
</evidence>
<dbReference type="Proteomes" id="UP000789738">
    <property type="component" value="Unassembled WGS sequence"/>
</dbReference>
<dbReference type="SUPFAM" id="SSF161098">
    <property type="entry name" value="MetI-like"/>
    <property type="match status" value="1"/>
</dbReference>
<gene>
    <name evidence="10" type="primary">glnP</name>
    <name evidence="9" type="ORF">CNEO_43312</name>
    <name evidence="10" type="ORF">CNEONATNEC25_02076</name>
</gene>
<evidence type="ECO:0000256" key="3">
    <source>
        <dbReference type="ARBA" id="ARBA00022475"/>
    </source>
</evidence>
<proteinExistence type="inferred from homology"/>
<keyword evidence="6 7" id="KW-0472">Membrane</keyword>
<sequence length="235" mass="26464">MHNMVTNLLGIQNTDYRVLFEGMNMQRLFGGLYVTAKIAFISVIIACILGVLFGIVMTFKSKIVHAICRLYLEIVRIIPILVWLFILYFGVDKAFNLNISGEVVSIVVFSLWGIAEMGDIVRGAITSIPKHQEEAAISLNLNRKDIYLYVILPQALKRILPGAINLSTRMIKTTSLVVLIGVVEVVKIGQQIIETSILKAPTASFWVYGFIFFLYFIICYPLSKISKILEQKWVG</sequence>
<dbReference type="GO" id="GO:0022857">
    <property type="term" value="F:transmembrane transporter activity"/>
    <property type="evidence" value="ECO:0007669"/>
    <property type="project" value="InterPro"/>
</dbReference>
<dbReference type="EMBL" id="UWJD01000001">
    <property type="protein sequence ID" value="VCT84476.1"/>
    <property type="molecule type" value="Genomic_DNA"/>
</dbReference>
<evidence type="ECO:0000256" key="1">
    <source>
        <dbReference type="ARBA" id="ARBA00004651"/>
    </source>
</evidence>
<dbReference type="InterPro" id="IPR000515">
    <property type="entry name" value="MetI-like"/>
</dbReference>
<dbReference type="NCBIfam" id="TIGR01726">
    <property type="entry name" value="HEQRo_perm_3TM"/>
    <property type="match status" value="1"/>
</dbReference>
<evidence type="ECO:0000256" key="2">
    <source>
        <dbReference type="ARBA" id="ARBA00022448"/>
    </source>
</evidence>
<evidence type="ECO:0000256" key="6">
    <source>
        <dbReference type="ARBA" id="ARBA00023136"/>
    </source>
</evidence>
<comment type="subcellular location">
    <subcellularLocation>
        <location evidence="1 7">Cell membrane</location>
        <topology evidence="1 7">Multi-pass membrane protein</topology>
    </subcellularLocation>
</comment>
<feature type="domain" description="ABC transmembrane type-1" evidence="8">
    <location>
        <begin position="32"/>
        <end position="226"/>
    </location>
</feature>
<dbReference type="PROSITE" id="PS50928">
    <property type="entry name" value="ABC_TM1"/>
    <property type="match status" value="1"/>
</dbReference>
<comment type="similarity">
    <text evidence="7">Belongs to the binding-protein-dependent transport system permease family.</text>
</comment>
<dbReference type="Pfam" id="PF00528">
    <property type="entry name" value="BPD_transp_1"/>
    <property type="match status" value="1"/>
</dbReference>
<dbReference type="GO" id="GO:0006865">
    <property type="term" value="P:amino acid transport"/>
    <property type="evidence" value="ECO:0007669"/>
    <property type="project" value="TreeGrafter"/>
</dbReference>
<dbReference type="GO" id="GO:0043190">
    <property type="term" value="C:ATP-binding cassette (ABC) transporter complex"/>
    <property type="evidence" value="ECO:0007669"/>
    <property type="project" value="InterPro"/>
</dbReference>
<reference evidence="10 11" key="1">
    <citation type="submission" date="2018-06" db="EMBL/GenBank/DDBJ databases">
        <authorList>
            <consortium name="IHU Genomes"/>
        </authorList>
    </citation>
    <scope>NUCLEOTIDE SEQUENCE [LARGE SCALE GENOMIC DNA]</scope>
    <source>
        <strain evidence="10 11">NEC25</strain>
    </source>
</reference>
<keyword evidence="2 7" id="KW-0813">Transport</keyword>
<keyword evidence="5 7" id="KW-1133">Transmembrane helix</keyword>
<feature type="transmembrane region" description="Helical" evidence="7">
    <location>
        <begin position="97"/>
        <end position="115"/>
    </location>
</feature>
<evidence type="ECO:0000256" key="5">
    <source>
        <dbReference type="ARBA" id="ARBA00022989"/>
    </source>
</evidence>
<feature type="transmembrane region" description="Helical" evidence="7">
    <location>
        <begin position="71"/>
        <end position="91"/>
    </location>
</feature>
<dbReference type="CDD" id="cd06261">
    <property type="entry name" value="TM_PBP2"/>
    <property type="match status" value="1"/>
</dbReference>
<evidence type="ECO:0000259" key="8">
    <source>
        <dbReference type="PROSITE" id="PS50928"/>
    </source>
</evidence>
<name>A0A650MBZ3_9CLOT</name>
<dbReference type="Proteomes" id="UP000431451">
    <property type="component" value="Unassembled WGS sequence"/>
</dbReference>
<keyword evidence="4 7" id="KW-0812">Transmembrane</keyword>
<dbReference type="InterPro" id="IPR035906">
    <property type="entry name" value="MetI-like_sf"/>
</dbReference>
<dbReference type="AlphaFoldDB" id="A0A650MBZ3"/>
<evidence type="ECO:0000256" key="4">
    <source>
        <dbReference type="ARBA" id="ARBA00022692"/>
    </source>
</evidence>
<dbReference type="Gene3D" id="1.10.3720.10">
    <property type="entry name" value="MetI-like"/>
    <property type="match status" value="1"/>
</dbReference>
<protein>
    <submittedName>
        <fullName evidence="9">Amino acid ABC transporter, permease component</fullName>
    </submittedName>
    <submittedName>
        <fullName evidence="10">Glutamine transport system permease protein GlnP</fullName>
    </submittedName>
</protein>
<dbReference type="InterPro" id="IPR043429">
    <property type="entry name" value="ArtM/GltK/GlnP/TcyL/YhdX-like"/>
</dbReference>
<organism evidence="10 11">
    <name type="scientific">Clostridium neonatale</name>
    <dbReference type="NCBI Taxonomy" id="137838"/>
    <lineage>
        <taxon>Bacteria</taxon>
        <taxon>Bacillati</taxon>
        <taxon>Bacillota</taxon>
        <taxon>Clostridia</taxon>
        <taxon>Eubacteriales</taxon>
        <taxon>Clostridiaceae</taxon>
        <taxon>Clostridium</taxon>
    </lineage>
</organism>
<feature type="transmembrane region" description="Helical" evidence="7">
    <location>
        <begin position="38"/>
        <end position="59"/>
    </location>
</feature>
<evidence type="ECO:0000313" key="9">
    <source>
        <dbReference type="EMBL" id="CAG9707916.1"/>
    </source>
</evidence>
<dbReference type="PANTHER" id="PTHR30614:SF36">
    <property type="entry name" value="ABC TRANSPORTER MEMBRANE-SPANNING PERMEASE-GLUTAMINE TRANSPORT"/>
    <property type="match status" value="1"/>
</dbReference>
<feature type="transmembrane region" description="Helical" evidence="7">
    <location>
        <begin position="176"/>
        <end position="193"/>
    </location>
</feature>
<dbReference type="EMBL" id="CAKJVE010000004">
    <property type="protein sequence ID" value="CAG9707916.1"/>
    <property type="molecule type" value="Genomic_DNA"/>
</dbReference>
<evidence type="ECO:0000313" key="10">
    <source>
        <dbReference type="EMBL" id="VCT84476.1"/>
    </source>
</evidence>
<feature type="transmembrane region" description="Helical" evidence="7">
    <location>
        <begin position="205"/>
        <end position="223"/>
    </location>
</feature>